<feature type="compositionally biased region" description="Low complexity" evidence="1">
    <location>
        <begin position="38"/>
        <end position="54"/>
    </location>
</feature>
<organism evidence="2 3">
    <name type="scientific">Patellaria atrata CBS 101060</name>
    <dbReference type="NCBI Taxonomy" id="1346257"/>
    <lineage>
        <taxon>Eukaryota</taxon>
        <taxon>Fungi</taxon>
        <taxon>Dikarya</taxon>
        <taxon>Ascomycota</taxon>
        <taxon>Pezizomycotina</taxon>
        <taxon>Dothideomycetes</taxon>
        <taxon>Dothideomycetes incertae sedis</taxon>
        <taxon>Patellariales</taxon>
        <taxon>Patellariaceae</taxon>
        <taxon>Patellaria</taxon>
    </lineage>
</organism>
<sequence length="452" mass="51253">MLEKEQQPSRNLRMQIERETTTSVEPVLPISPPPPTPMVETATTELFPTTPLTPVNDFEERRVSTSAQHALWEPPPLPSPSISLPNRPQTRFALDHAPDSDQNSTSPPSPSISSCAKSEPVEREPTNRHRCSRKRGSVSSLHSSGPGRPSFFRNASRELVHRSRGSSRHSQTSLHSVRAESPRRELEYDELGQLRPKRSFRRWFFQGSHSSEAESSSTPNDSQFGSADITDELTPQTKRSVTPTFLDPMTPPLSHSREPPSTIFEKSRRTTHKPEQFTQKQRGTKTDVNRTNKVGPNFRPPEMTRVNTPPLVRNRKTGKIGGYFFDDRPQTPQGPPRDRYVEKAPAIELEDMTEYKATLSMPKPLPAKDWFRMRVDEGDGDDEDHIDEDVIQQFEWDTPDHLPNSPLCPLNPKHPSRGKGICVYHGRRKILELDSNAEIASGWEKLYGKEII</sequence>
<accession>A0A9P4S4P4</accession>
<feature type="compositionally biased region" description="Basic and acidic residues" evidence="1">
    <location>
        <begin position="177"/>
        <end position="186"/>
    </location>
</feature>
<gene>
    <name evidence="2" type="ORF">M501DRAFT_997353</name>
</gene>
<dbReference type="Proteomes" id="UP000799429">
    <property type="component" value="Unassembled WGS sequence"/>
</dbReference>
<reference evidence="2" key="1">
    <citation type="journal article" date="2020" name="Stud. Mycol.">
        <title>101 Dothideomycetes genomes: a test case for predicting lifestyles and emergence of pathogens.</title>
        <authorList>
            <person name="Haridas S."/>
            <person name="Albert R."/>
            <person name="Binder M."/>
            <person name="Bloem J."/>
            <person name="Labutti K."/>
            <person name="Salamov A."/>
            <person name="Andreopoulos B."/>
            <person name="Baker S."/>
            <person name="Barry K."/>
            <person name="Bills G."/>
            <person name="Bluhm B."/>
            <person name="Cannon C."/>
            <person name="Castanera R."/>
            <person name="Culley D."/>
            <person name="Daum C."/>
            <person name="Ezra D."/>
            <person name="Gonzalez J."/>
            <person name="Henrissat B."/>
            <person name="Kuo A."/>
            <person name="Liang C."/>
            <person name="Lipzen A."/>
            <person name="Lutzoni F."/>
            <person name="Magnuson J."/>
            <person name="Mondo S."/>
            <person name="Nolan M."/>
            <person name="Ohm R."/>
            <person name="Pangilinan J."/>
            <person name="Park H.-J."/>
            <person name="Ramirez L."/>
            <person name="Alfaro M."/>
            <person name="Sun H."/>
            <person name="Tritt A."/>
            <person name="Yoshinaga Y."/>
            <person name="Zwiers L.-H."/>
            <person name="Turgeon B."/>
            <person name="Goodwin S."/>
            <person name="Spatafora J."/>
            <person name="Crous P."/>
            <person name="Grigoriev I."/>
        </authorList>
    </citation>
    <scope>NUCLEOTIDE SEQUENCE</scope>
    <source>
        <strain evidence="2">CBS 101060</strain>
    </source>
</reference>
<feature type="compositionally biased region" description="Basic and acidic residues" evidence="1">
    <location>
        <begin position="265"/>
        <end position="275"/>
    </location>
</feature>
<comment type="caution">
    <text evidence="2">The sequence shown here is derived from an EMBL/GenBank/DDBJ whole genome shotgun (WGS) entry which is preliminary data.</text>
</comment>
<feature type="region of interest" description="Disordered" evidence="1">
    <location>
        <begin position="1"/>
        <end position="190"/>
    </location>
</feature>
<evidence type="ECO:0000313" key="3">
    <source>
        <dbReference type="Proteomes" id="UP000799429"/>
    </source>
</evidence>
<feature type="compositionally biased region" description="Polar residues" evidence="1">
    <location>
        <begin position="233"/>
        <end position="243"/>
    </location>
</feature>
<dbReference type="EMBL" id="MU006105">
    <property type="protein sequence ID" value="KAF2836116.1"/>
    <property type="molecule type" value="Genomic_DNA"/>
</dbReference>
<dbReference type="AlphaFoldDB" id="A0A9P4S4P4"/>
<evidence type="ECO:0000256" key="1">
    <source>
        <dbReference type="SAM" id="MobiDB-lite"/>
    </source>
</evidence>
<keyword evidence="3" id="KW-1185">Reference proteome</keyword>
<protein>
    <submittedName>
        <fullName evidence="2">Uncharacterized protein</fullName>
    </submittedName>
</protein>
<name>A0A9P4S4P4_9PEZI</name>
<feature type="region of interest" description="Disordered" evidence="1">
    <location>
        <begin position="209"/>
        <end position="339"/>
    </location>
</feature>
<proteinExistence type="predicted"/>
<evidence type="ECO:0000313" key="2">
    <source>
        <dbReference type="EMBL" id="KAF2836116.1"/>
    </source>
</evidence>
<dbReference type="OrthoDB" id="3648773at2759"/>